<dbReference type="RefSeq" id="WP_187975812.1">
    <property type="nucleotide sequence ID" value="NZ_CP046884.1"/>
</dbReference>
<protein>
    <recommendedName>
        <fullName evidence="8">Apolipoprotein N-acyltransferase</fullName>
        <shortName evidence="8">ALP N-acyltransferase</shortName>
        <ecNumber evidence="8">2.3.1.269</ecNumber>
    </recommendedName>
</protein>
<dbReference type="Pfam" id="PF00795">
    <property type="entry name" value="CN_hydrolase"/>
    <property type="match status" value="1"/>
</dbReference>
<dbReference type="GO" id="GO:0016410">
    <property type="term" value="F:N-acyltransferase activity"/>
    <property type="evidence" value="ECO:0007669"/>
    <property type="project" value="UniProtKB-UniRule"/>
</dbReference>
<keyword evidence="7 8" id="KW-0012">Acyltransferase</keyword>
<evidence type="ECO:0000256" key="4">
    <source>
        <dbReference type="ARBA" id="ARBA00022692"/>
    </source>
</evidence>
<comment type="similarity">
    <text evidence="8">Belongs to the CN hydrolase family. Apolipoprotein N-acyltransferase subfamily.</text>
</comment>
<evidence type="ECO:0000256" key="8">
    <source>
        <dbReference type="HAMAP-Rule" id="MF_01148"/>
    </source>
</evidence>
<proteinExistence type="inferred from homology"/>
<evidence type="ECO:0000256" key="5">
    <source>
        <dbReference type="ARBA" id="ARBA00022989"/>
    </source>
</evidence>
<dbReference type="Proteomes" id="UP000516320">
    <property type="component" value="Chromosome"/>
</dbReference>
<name>A0A7H0SSA2_9CORY</name>
<keyword evidence="6 8" id="KW-0472">Membrane</keyword>
<dbReference type="AlphaFoldDB" id="A0A7H0SSA2"/>
<dbReference type="InterPro" id="IPR003010">
    <property type="entry name" value="C-N_Hydrolase"/>
</dbReference>
<evidence type="ECO:0000256" key="2">
    <source>
        <dbReference type="ARBA" id="ARBA00022475"/>
    </source>
</evidence>
<comment type="function">
    <text evidence="8">Catalyzes the phospholipid dependent N-acylation of the N-terminal cysteine of apolipoprotein, the last step in lipoprotein maturation.</text>
</comment>
<keyword evidence="3 8" id="KW-0808">Transferase</keyword>
<dbReference type="Pfam" id="PF20154">
    <property type="entry name" value="LNT_N"/>
    <property type="match status" value="1"/>
</dbReference>
<feature type="transmembrane region" description="Helical" evidence="8">
    <location>
        <begin position="47"/>
        <end position="66"/>
    </location>
</feature>
<dbReference type="InterPro" id="IPR045378">
    <property type="entry name" value="LNT_N"/>
</dbReference>
<feature type="transmembrane region" description="Helical" evidence="8">
    <location>
        <begin position="15"/>
        <end position="35"/>
    </location>
</feature>
<dbReference type="InterPro" id="IPR004563">
    <property type="entry name" value="Apolipo_AcylTrfase"/>
</dbReference>
<keyword evidence="4 8" id="KW-0812">Transmembrane</keyword>
<feature type="transmembrane region" description="Helical" evidence="8">
    <location>
        <begin position="177"/>
        <end position="195"/>
    </location>
</feature>
<evidence type="ECO:0000256" key="1">
    <source>
        <dbReference type="ARBA" id="ARBA00004651"/>
    </source>
</evidence>
<dbReference type="PANTHER" id="PTHR38686">
    <property type="entry name" value="APOLIPOPROTEIN N-ACYLTRANSFERASE"/>
    <property type="match status" value="1"/>
</dbReference>
<reference evidence="9 10" key="1">
    <citation type="submission" date="2019-12" db="EMBL/GenBank/DDBJ databases">
        <title>Corynebacterium sp. nov., isolated from feces of the Anser Albifrons in China.</title>
        <authorList>
            <person name="Liu Q."/>
        </authorList>
    </citation>
    <scope>NUCLEOTIDE SEQUENCE [LARGE SCALE GENOMIC DNA]</scope>
    <source>
        <strain evidence="9 10">4H37-19</strain>
    </source>
</reference>
<feature type="transmembrane region" description="Helical" evidence="8">
    <location>
        <begin position="78"/>
        <end position="99"/>
    </location>
</feature>
<dbReference type="GO" id="GO:0042158">
    <property type="term" value="P:lipoprotein biosynthetic process"/>
    <property type="evidence" value="ECO:0007669"/>
    <property type="project" value="UniProtKB-UniRule"/>
</dbReference>
<dbReference type="PANTHER" id="PTHR38686:SF1">
    <property type="entry name" value="APOLIPOPROTEIN N-ACYLTRANSFERASE"/>
    <property type="match status" value="1"/>
</dbReference>
<organism evidence="9 10">
    <name type="scientific">Corynebacterium poyangense</name>
    <dbReference type="NCBI Taxonomy" id="2684405"/>
    <lineage>
        <taxon>Bacteria</taxon>
        <taxon>Bacillati</taxon>
        <taxon>Actinomycetota</taxon>
        <taxon>Actinomycetes</taxon>
        <taxon>Mycobacteriales</taxon>
        <taxon>Corynebacteriaceae</taxon>
        <taxon>Corynebacterium</taxon>
    </lineage>
</organism>
<dbReference type="CDD" id="cd07571">
    <property type="entry name" value="ALP_N-acyl_transferase"/>
    <property type="match status" value="1"/>
</dbReference>
<keyword evidence="2 8" id="KW-1003">Cell membrane</keyword>
<dbReference type="SUPFAM" id="SSF56317">
    <property type="entry name" value="Carbon-nitrogen hydrolase"/>
    <property type="match status" value="1"/>
</dbReference>
<evidence type="ECO:0000313" key="10">
    <source>
        <dbReference type="Proteomes" id="UP000516320"/>
    </source>
</evidence>
<feature type="transmembrane region" description="Helical" evidence="8">
    <location>
        <begin position="106"/>
        <end position="125"/>
    </location>
</feature>
<dbReference type="InterPro" id="IPR036526">
    <property type="entry name" value="C-N_Hydrolase_sf"/>
</dbReference>
<dbReference type="Gene3D" id="3.60.110.10">
    <property type="entry name" value="Carbon-nitrogen hydrolase"/>
    <property type="match status" value="1"/>
</dbReference>
<dbReference type="KEGG" id="cpoy:GP475_05820"/>
<evidence type="ECO:0000256" key="7">
    <source>
        <dbReference type="ARBA" id="ARBA00023315"/>
    </source>
</evidence>
<keyword evidence="10" id="KW-1185">Reference proteome</keyword>
<evidence type="ECO:0000313" key="9">
    <source>
        <dbReference type="EMBL" id="QNQ91427.1"/>
    </source>
</evidence>
<feature type="transmembrane region" description="Helical" evidence="8">
    <location>
        <begin position="458"/>
        <end position="479"/>
    </location>
</feature>
<keyword evidence="9" id="KW-0449">Lipoprotein</keyword>
<keyword evidence="5 8" id="KW-1133">Transmembrane helix</keyword>
<evidence type="ECO:0000256" key="6">
    <source>
        <dbReference type="ARBA" id="ARBA00023136"/>
    </source>
</evidence>
<dbReference type="HAMAP" id="MF_01148">
    <property type="entry name" value="Lnt"/>
    <property type="match status" value="1"/>
</dbReference>
<dbReference type="PROSITE" id="PS50263">
    <property type="entry name" value="CN_HYDROLASE"/>
    <property type="match status" value="1"/>
</dbReference>
<dbReference type="NCBIfam" id="TIGR00546">
    <property type="entry name" value="lnt"/>
    <property type="match status" value="1"/>
</dbReference>
<comment type="subcellular location">
    <subcellularLocation>
        <location evidence="1 8">Cell membrane</location>
        <topology evidence="1 8">Multi-pass membrane protein</topology>
    </subcellularLocation>
</comment>
<comment type="pathway">
    <text evidence="8">Protein modification; lipoprotein biosynthesis (N-acyl transfer).</text>
</comment>
<dbReference type="EMBL" id="CP046884">
    <property type="protein sequence ID" value="QNQ91427.1"/>
    <property type="molecule type" value="Genomic_DNA"/>
</dbReference>
<accession>A0A7H0SSA2</accession>
<feature type="transmembrane region" description="Helical" evidence="8">
    <location>
        <begin position="145"/>
        <end position="170"/>
    </location>
</feature>
<gene>
    <name evidence="8 9" type="primary">lnt</name>
    <name evidence="9" type="ORF">GP475_05820</name>
</gene>
<sequence length="499" mass="54478">MAASGLGYYASFEPLGWWPAGILSIIFLILGLSPWNSPTRLSSTVSARWGMVLGFTQSLVAFLFLLPWVGEFVGKTPYLALVFALSLYGILLGGVGALILKQRWGLTGFVLFFVSVEYFRSSWPFGGFSWVRLAWGQIDGPFASLARWGGPALVTAATVGCAASLLALVWHSKRTMSVLSLSVIALATILAHSQVNNPDNTVGFRTVAAIQGNVPRMGLDFNAQRRAVLTNHVRESEKVTEPVDFMIWPENSVDVNPLRDPQSAQLVEEALQHSGVPILIGTITEDEVGDRNTMLVMDPKAGPQDFHYKKYLQPFGEYMPMRNLLRHVSKYVDLAGNFQPGTGDGVVTIAGIKLGIATCYEVAFDNAGRDAVLHGAQLLSTPTNNATFGFTNMTYQQLAMSRMRALELDRAVVVSATSGVSAMVQPDGTVSQSTRIFEANHLVAELPLRDNLTFAARYGVIVQLLMVIMGVLSGAIALFKHQFHPVSAQQKRARKKRKK</sequence>
<dbReference type="EC" id="2.3.1.269" evidence="8"/>
<dbReference type="UniPathway" id="UPA00666"/>
<dbReference type="GO" id="GO:0005886">
    <property type="term" value="C:plasma membrane"/>
    <property type="evidence" value="ECO:0007669"/>
    <property type="project" value="UniProtKB-SubCell"/>
</dbReference>
<evidence type="ECO:0000256" key="3">
    <source>
        <dbReference type="ARBA" id="ARBA00022679"/>
    </source>
</evidence>
<comment type="catalytic activity">
    <reaction evidence="8">
        <text>N-terminal S-1,2-diacyl-sn-glyceryl-L-cysteinyl-[lipoprotein] + a glycerophospholipid = N-acyl-S-1,2-diacyl-sn-glyceryl-L-cysteinyl-[lipoprotein] + a 2-acyl-sn-glycero-3-phospholipid + H(+)</text>
        <dbReference type="Rhea" id="RHEA:48228"/>
        <dbReference type="Rhea" id="RHEA-COMP:14681"/>
        <dbReference type="Rhea" id="RHEA-COMP:14684"/>
        <dbReference type="ChEBI" id="CHEBI:15378"/>
        <dbReference type="ChEBI" id="CHEBI:136912"/>
        <dbReference type="ChEBI" id="CHEBI:140656"/>
        <dbReference type="ChEBI" id="CHEBI:140657"/>
        <dbReference type="ChEBI" id="CHEBI:140660"/>
        <dbReference type="EC" id="2.3.1.269"/>
    </reaction>
</comment>